<organism evidence="2 3">
    <name type="scientific">Methylorubrum salsuginis</name>
    <dbReference type="NCBI Taxonomy" id="414703"/>
    <lineage>
        <taxon>Bacteria</taxon>
        <taxon>Pseudomonadati</taxon>
        <taxon>Pseudomonadota</taxon>
        <taxon>Alphaproteobacteria</taxon>
        <taxon>Hyphomicrobiales</taxon>
        <taxon>Methylobacteriaceae</taxon>
        <taxon>Methylorubrum</taxon>
    </lineage>
</organism>
<dbReference type="RefSeq" id="WP_091945942.1">
    <property type="nucleotide sequence ID" value="NZ_FOSV01000008.1"/>
</dbReference>
<keyword evidence="3" id="KW-1185">Reference proteome</keyword>
<gene>
    <name evidence="2" type="ORF">SAMN04488125_10880</name>
</gene>
<dbReference type="AlphaFoldDB" id="A0A1I4ER81"/>
<evidence type="ECO:0000256" key="1">
    <source>
        <dbReference type="SAM" id="SignalP"/>
    </source>
</evidence>
<reference evidence="3" key="1">
    <citation type="submission" date="2016-10" db="EMBL/GenBank/DDBJ databases">
        <authorList>
            <person name="Varghese N."/>
            <person name="Submissions S."/>
        </authorList>
    </citation>
    <scope>NUCLEOTIDE SEQUENCE [LARGE SCALE GENOMIC DNA]</scope>
    <source>
        <strain evidence="3">CGMCC 1.6474</strain>
    </source>
</reference>
<dbReference type="SUPFAM" id="SSF53850">
    <property type="entry name" value="Periplasmic binding protein-like II"/>
    <property type="match status" value="1"/>
</dbReference>
<dbReference type="EMBL" id="FOSV01000008">
    <property type="protein sequence ID" value="SFL06996.1"/>
    <property type="molecule type" value="Genomic_DNA"/>
</dbReference>
<feature type="signal peptide" evidence="1">
    <location>
        <begin position="1"/>
        <end position="32"/>
    </location>
</feature>
<dbReference type="Proteomes" id="UP000198804">
    <property type="component" value="Unassembled WGS sequence"/>
</dbReference>
<dbReference type="OrthoDB" id="8439154at2"/>
<evidence type="ECO:0008006" key="4">
    <source>
        <dbReference type="Google" id="ProtNLM"/>
    </source>
</evidence>
<sequence>MSARRCFSLFRSGRRRAALLAAFLVATGGARAEEAPAWAVYDAPPFMIAEGEDRDAGIFDRIRHLLDDRLFGAPARTLRAPFPRVVSALKDGTELCFVGGVKTPEREAFAVFSLPVAMFYPLRIVVHAPERARFEARGPLSLPVLLADRSLRTSFLRDRSLGPRIDPLLRDAGPATLHSEFSEAFRMLLADRLDYLVEYSAIATYQAKSLGRPEGIAALPFAEAPPPVFSRVMCPNTPWGRARVARIDAILRTERPGPAFRRIVEAWAEPSDLGTIRAAYDGPFLTTE</sequence>
<feature type="chain" id="PRO_5011510214" description="ABC-type amino acid transport substrate-binding protein" evidence="1">
    <location>
        <begin position="33"/>
        <end position="288"/>
    </location>
</feature>
<name>A0A1I4ER81_9HYPH</name>
<dbReference type="STRING" id="414703.SAMN04488125_10880"/>
<evidence type="ECO:0000313" key="2">
    <source>
        <dbReference type="EMBL" id="SFL06996.1"/>
    </source>
</evidence>
<evidence type="ECO:0000313" key="3">
    <source>
        <dbReference type="Proteomes" id="UP000198804"/>
    </source>
</evidence>
<protein>
    <recommendedName>
        <fullName evidence="4">ABC-type amino acid transport substrate-binding protein</fullName>
    </recommendedName>
</protein>
<accession>A0A1I4ER81</accession>
<keyword evidence="1" id="KW-0732">Signal</keyword>
<proteinExistence type="predicted"/>